<protein>
    <submittedName>
        <fullName evidence="1">Uncharacterized protein</fullName>
    </submittedName>
</protein>
<accession>A0ACC0CSU2</accession>
<reference evidence="1 2" key="1">
    <citation type="journal article" date="2022" name="New Phytol.">
        <title>Ecological generalism drives hyperdiversity of secondary metabolite gene clusters in xylarialean endophytes.</title>
        <authorList>
            <person name="Franco M.E.E."/>
            <person name="Wisecaver J.H."/>
            <person name="Arnold A.E."/>
            <person name="Ju Y.M."/>
            <person name="Slot J.C."/>
            <person name="Ahrendt S."/>
            <person name="Moore L.P."/>
            <person name="Eastman K.E."/>
            <person name="Scott K."/>
            <person name="Konkel Z."/>
            <person name="Mondo S.J."/>
            <person name="Kuo A."/>
            <person name="Hayes R.D."/>
            <person name="Haridas S."/>
            <person name="Andreopoulos B."/>
            <person name="Riley R."/>
            <person name="LaButti K."/>
            <person name="Pangilinan J."/>
            <person name="Lipzen A."/>
            <person name="Amirebrahimi M."/>
            <person name="Yan J."/>
            <person name="Adam C."/>
            <person name="Keymanesh K."/>
            <person name="Ng V."/>
            <person name="Louie K."/>
            <person name="Northen T."/>
            <person name="Drula E."/>
            <person name="Henrissat B."/>
            <person name="Hsieh H.M."/>
            <person name="Youens-Clark K."/>
            <person name="Lutzoni F."/>
            <person name="Miadlikowska J."/>
            <person name="Eastwood D.C."/>
            <person name="Hamelin R.C."/>
            <person name="Grigoriev I.V."/>
            <person name="U'Ren J.M."/>
        </authorList>
    </citation>
    <scope>NUCLEOTIDE SEQUENCE [LARGE SCALE GENOMIC DNA]</scope>
    <source>
        <strain evidence="1 2">ER1909</strain>
    </source>
</reference>
<comment type="caution">
    <text evidence="1">The sequence shown here is derived from an EMBL/GenBank/DDBJ whole genome shotgun (WGS) entry which is preliminary data.</text>
</comment>
<gene>
    <name evidence="1" type="ORF">F4821DRAFT_262799</name>
</gene>
<organism evidence="1 2">
    <name type="scientific">Hypoxylon rubiginosum</name>
    <dbReference type="NCBI Taxonomy" id="110542"/>
    <lineage>
        <taxon>Eukaryota</taxon>
        <taxon>Fungi</taxon>
        <taxon>Dikarya</taxon>
        <taxon>Ascomycota</taxon>
        <taxon>Pezizomycotina</taxon>
        <taxon>Sordariomycetes</taxon>
        <taxon>Xylariomycetidae</taxon>
        <taxon>Xylariales</taxon>
        <taxon>Hypoxylaceae</taxon>
        <taxon>Hypoxylon</taxon>
    </lineage>
</organism>
<dbReference type="EMBL" id="MU394350">
    <property type="protein sequence ID" value="KAI6083548.1"/>
    <property type="molecule type" value="Genomic_DNA"/>
</dbReference>
<keyword evidence="2" id="KW-1185">Reference proteome</keyword>
<proteinExistence type="predicted"/>
<sequence length="267" mass="30042">MSDAYTDHMTRGQSEVQRNIGYILHPSITLPDAPRIADMGTGTARFLLRIQPAYQNAVLEGYDIASDLFPPRDTLPENVTLGESDMKKPFPEHMHGKYDLVHARMLVSAMLPDDWEIAVRNLVKLLKPGGYLQWEECDFKNAEWLGSSPSSSIEKTTFIGDKFRAALDERFKHGWNTLPGLMREAGLTSINTDVAVSDRVPETRERVNTGIMNLVFTWARMMVTRGVSESTFGDSLDNLERAVNEEIKSGCYFKYNIHVALGQMAPL</sequence>
<evidence type="ECO:0000313" key="2">
    <source>
        <dbReference type="Proteomes" id="UP001497680"/>
    </source>
</evidence>
<name>A0ACC0CSU2_9PEZI</name>
<dbReference type="Proteomes" id="UP001497680">
    <property type="component" value="Unassembled WGS sequence"/>
</dbReference>
<evidence type="ECO:0000313" key="1">
    <source>
        <dbReference type="EMBL" id="KAI6083548.1"/>
    </source>
</evidence>